<dbReference type="EMBL" id="QEIN01000154">
    <property type="protein sequence ID" value="RCV55083.1"/>
    <property type="molecule type" value="Genomic_DNA"/>
</dbReference>
<organism evidence="1 2">
    <name type="scientific">Marinitenerispora sediminis</name>
    <dbReference type="NCBI Taxonomy" id="1931232"/>
    <lineage>
        <taxon>Bacteria</taxon>
        <taxon>Bacillati</taxon>
        <taxon>Actinomycetota</taxon>
        <taxon>Actinomycetes</taxon>
        <taxon>Streptosporangiales</taxon>
        <taxon>Nocardiopsidaceae</taxon>
        <taxon>Marinitenerispora</taxon>
    </lineage>
</organism>
<reference evidence="1 2" key="1">
    <citation type="submission" date="2018-04" db="EMBL/GenBank/DDBJ databases">
        <title>Novel actinobacteria from marine sediment.</title>
        <authorList>
            <person name="Ng Z.Y."/>
            <person name="Tan G.Y.A."/>
        </authorList>
    </citation>
    <scope>NUCLEOTIDE SEQUENCE [LARGE SCALE GENOMIC DNA]</scope>
    <source>
        <strain evidence="1 2">TPS81</strain>
    </source>
</reference>
<accession>A0A368T276</accession>
<dbReference type="OrthoDB" id="9795689at2"/>
<evidence type="ECO:0000313" key="2">
    <source>
        <dbReference type="Proteomes" id="UP000253318"/>
    </source>
</evidence>
<sequence length="214" mass="22967">MLGLTRIVPNPRCAEARADLGDMGALHRRLMRLLPPTGLGPHPRQAADLLFRVEQTRAGTSVLVQANRPLDTSGLPEGYGTVDTRDLAPLLGYLAAGQLVRYRIVASPTRRTGRSKEQGKSEVTTALRGAEADAWWRQRAEGSGLRLHSLVSLDRADAVDRSRGRRIRHSAVLFQGTAEVTDADVLRSAVRAGIGRGKSHGCGLLSLAVVGGEP</sequence>
<gene>
    <name evidence="1" type="primary">cas6e</name>
    <name evidence="1" type="ORF">DEF24_18465</name>
</gene>
<dbReference type="NCBIfam" id="TIGR01907">
    <property type="entry name" value="casE_Cse3"/>
    <property type="match status" value="1"/>
</dbReference>
<proteinExistence type="predicted"/>
<protein>
    <submittedName>
        <fullName evidence="1">Type I-E CRISPR-associated protein Cas6/Cse3/CasE</fullName>
    </submittedName>
</protein>
<evidence type="ECO:0000313" key="1">
    <source>
        <dbReference type="EMBL" id="RCV55083.1"/>
    </source>
</evidence>
<dbReference type="Gene3D" id="3.30.70.1200">
    <property type="entry name" value="Crispr-associated protein, domain 1"/>
    <property type="match status" value="1"/>
</dbReference>
<keyword evidence="2" id="KW-1185">Reference proteome</keyword>
<dbReference type="Pfam" id="PF08798">
    <property type="entry name" value="CRISPR_assoc"/>
    <property type="match status" value="1"/>
</dbReference>
<dbReference type="CDD" id="cd09727">
    <property type="entry name" value="Cas6_I-E"/>
    <property type="match status" value="1"/>
</dbReference>
<comment type="caution">
    <text evidence="1">The sequence shown here is derived from an EMBL/GenBank/DDBJ whole genome shotgun (WGS) entry which is preliminary data.</text>
</comment>
<dbReference type="SMART" id="SM01101">
    <property type="entry name" value="CRISPR_assoc"/>
    <property type="match status" value="1"/>
</dbReference>
<dbReference type="AlphaFoldDB" id="A0A368T276"/>
<name>A0A368T276_9ACTN</name>
<dbReference type="Proteomes" id="UP000253318">
    <property type="component" value="Unassembled WGS sequence"/>
</dbReference>
<dbReference type="Gene3D" id="3.30.70.1210">
    <property type="entry name" value="Crispr-associated protein, domain 2"/>
    <property type="match status" value="1"/>
</dbReference>
<dbReference type="SUPFAM" id="SSF117987">
    <property type="entry name" value="CRISPR-associated protein"/>
    <property type="match status" value="2"/>
</dbReference>
<dbReference type="InterPro" id="IPR010179">
    <property type="entry name" value="CRISPR-assoc_prot_Cse3"/>
</dbReference>